<dbReference type="EMBL" id="MFHI01000033">
    <property type="protein sequence ID" value="OGF77897.1"/>
    <property type="molecule type" value="Genomic_DNA"/>
</dbReference>
<accession>A0A1F5WQN1</accession>
<dbReference type="AlphaFoldDB" id="A0A1F5WQN1"/>
<proteinExistence type="predicted"/>
<gene>
    <name evidence="2" type="ORF">A2W54_04760</name>
</gene>
<evidence type="ECO:0000313" key="3">
    <source>
        <dbReference type="Proteomes" id="UP000178425"/>
    </source>
</evidence>
<keyword evidence="1" id="KW-0732">Signal</keyword>
<feature type="chain" id="PRO_5009522180" description="Transglycosylase SLT domain-containing protein" evidence="1">
    <location>
        <begin position="21"/>
        <end position="425"/>
    </location>
</feature>
<dbReference type="Proteomes" id="UP000178425">
    <property type="component" value="Unassembled WGS sequence"/>
</dbReference>
<organism evidence="2 3">
    <name type="scientific">Candidatus Giovannonibacteria bacterium RIFCSPHIGHO2_02_43_13</name>
    <dbReference type="NCBI Taxonomy" id="1798330"/>
    <lineage>
        <taxon>Bacteria</taxon>
        <taxon>Candidatus Giovannoniibacteriota</taxon>
    </lineage>
</organism>
<reference evidence="2 3" key="1">
    <citation type="journal article" date="2016" name="Nat. Commun.">
        <title>Thousands of microbial genomes shed light on interconnected biogeochemical processes in an aquifer system.</title>
        <authorList>
            <person name="Anantharaman K."/>
            <person name="Brown C.T."/>
            <person name="Hug L.A."/>
            <person name="Sharon I."/>
            <person name="Castelle C.J."/>
            <person name="Probst A.J."/>
            <person name="Thomas B.C."/>
            <person name="Singh A."/>
            <person name="Wilkins M.J."/>
            <person name="Karaoz U."/>
            <person name="Brodie E.L."/>
            <person name="Williams K.H."/>
            <person name="Hubbard S.S."/>
            <person name="Banfield J.F."/>
        </authorList>
    </citation>
    <scope>NUCLEOTIDE SEQUENCE [LARGE SCALE GENOMIC DNA]</scope>
</reference>
<name>A0A1F5WQN1_9BACT</name>
<evidence type="ECO:0008006" key="4">
    <source>
        <dbReference type="Google" id="ProtNLM"/>
    </source>
</evidence>
<evidence type="ECO:0000313" key="2">
    <source>
        <dbReference type="EMBL" id="OGF77897.1"/>
    </source>
</evidence>
<protein>
    <recommendedName>
        <fullName evidence="4">Transglycosylase SLT domain-containing protein</fullName>
    </recommendedName>
</protein>
<sequence length="425" mass="48799">MKKIIFIVLFCIFSFSAAEAETRSALILQKTEEAKKLLAGVELSFETKTETRINKKKVKSKKTGKWAWVSYKRTVEVVSQKEVALAVWDPIEDKFHIIRVLTPYSYGAPFSFQVLTSGYDVEHVSGRGPSKLVFQVSKEGRKLLVFFYKHWWMAPGRSNNDDPKVFEKYAEEIIYSPYAPDLYDEETILKGAEFLFSEIAAVKLELRENGVASKAYPDKPLSEVISDDYIFNLGHNEQMDHGKFEADANLTAEEISIEYALNGKNAFRWIASPANARGPFQFTNIARGKNPGTYDYVVREYAGVNLIKDFNAGTQDLRNMIKAAICLLDIELSKMPKEVRDIFFEDYRLGGVYPSICYNGGCGKAFRLYNWLKRNKKELKSDAFEFPVSSIGHPETHTYIRKQAFLWGYIDRIKEKLQNFKKEQQ</sequence>
<evidence type="ECO:0000256" key="1">
    <source>
        <dbReference type="SAM" id="SignalP"/>
    </source>
</evidence>
<comment type="caution">
    <text evidence="2">The sequence shown here is derived from an EMBL/GenBank/DDBJ whole genome shotgun (WGS) entry which is preliminary data.</text>
</comment>
<feature type="signal peptide" evidence="1">
    <location>
        <begin position="1"/>
        <end position="20"/>
    </location>
</feature>